<keyword evidence="2 3" id="KW-0732">Signal</keyword>
<feature type="domain" description="Leucine-binding protein" evidence="4">
    <location>
        <begin position="28"/>
        <end position="373"/>
    </location>
</feature>
<dbReference type="SUPFAM" id="SSF53822">
    <property type="entry name" value="Periplasmic binding protein-like I"/>
    <property type="match status" value="1"/>
</dbReference>
<evidence type="ECO:0000256" key="1">
    <source>
        <dbReference type="ARBA" id="ARBA00010062"/>
    </source>
</evidence>
<accession>A0ABP7RN41</accession>
<evidence type="ECO:0000256" key="2">
    <source>
        <dbReference type="ARBA" id="ARBA00022729"/>
    </source>
</evidence>
<evidence type="ECO:0000259" key="4">
    <source>
        <dbReference type="Pfam" id="PF13458"/>
    </source>
</evidence>
<comment type="caution">
    <text evidence="5">The sequence shown here is derived from an EMBL/GenBank/DDBJ whole genome shotgun (WGS) entry which is preliminary data.</text>
</comment>
<reference evidence="6" key="1">
    <citation type="journal article" date="2019" name="Int. J. Syst. Evol. Microbiol.">
        <title>The Global Catalogue of Microorganisms (GCM) 10K type strain sequencing project: providing services to taxonomists for standard genome sequencing and annotation.</title>
        <authorList>
            <consortium name="The Broad Institute Genomics Platform"/>
            <consortium name="The Broad Institute Genome Sequencing Center for Infectious Disease"/>
            <person name="Wu L."/>
            <person name="Ma J."/>
        </authorList>
    </citation>
    <scope>NUCLEOTIDE SEQUENCE [LARGE SCALE GENOMIC DNA]</scope>
    <source>
        <strain evidence="6">JCM 17561</strain>
    </source>
</reference>
<dbReference type="InterPro" id="IPR028081">
    <property type="entry name" value="Leu-bd"/>
</dbReference>
<feature type="signal peptide" evidence="3">
    <location>
        <begin position="1"/>
        <end position="23"/>
    </location>
</feature>
<evidence type="ECO:0000313" key="5">
    <source>
        <dbReference type="EMBL" id="GAA3999775.1"/>
    </source>
</evidence>
<dbReference type="Pfam" id="PF13458">
    <property type="entry name" value="Peripla_BP_6"/>
    <property type="match status" value="1"/>
</dbReference>
<sequence>MGFGLKRVSAAALLVSVAGAALAQQGETVKIAWMDPLSGLMAAVGTNQLKTWQFLGEEFSKKNQSGVKFEVIGIDNKLSPQETSSALRSAIDQGVRYVVQGNGSGPALAIIDALNKYNARNPGKEVLYLNYAAVDPDLTNSQCSYWHFRLDADTSMKMEAITTYIKDEPSVQKVYLINQNYSHGHQVSKYAKDMLKRKRPDVQVVGDDFAPLAQVRDFAPYVAKIKQSGADTVITGNWGSDLALLIKAANDAGLNNVNFYTYYGGVTGTPTALGPNAAGKVYMATYGHNNLPGDIGRLVVDFKKKFNDDMYANAVYHGYSMLDTAFAQAKSTDPAKVAKVLEDMSFNSFNGEVKMRKADHQLQQGLFITRWEKTDAKHPNDAENTGYTFVPVKYYEPYVASTPTSCQMKRPS</sequence>
<keyword evidence="6" id="KW-1185">Reference proteome</keyword>
<gene>
    <name evidence="5" type="ORF">GCM10022279_24350</name>
</gene>
<comment type="similarity">
    <text evidence="1">Belongs to the leucine-binding protein family.</text>
</comment>
<dbReference type="InterPro" id="IPR028082">
    <property type="entry name" value="Peripla_BP_I"/>
</dbReference>
<evidence type="ECO:0000256" key="3">
    <source>
        <dbReference type="SAM" id="SignalP"/>
    </source>
</evidence>
<dbReference type="PANTHER" id="PTHR30483:SF6">
    <property type="entry name" value="PERIPLASMIC BINDING PROTEIN OF ABC TRANSPORTER FOR NATURAL AMINO ACIDS"/>
    <property type="match status" value="1"/>
</dbReference>
<dbReference type="RefSeq" id="WP_103043934.1">
    <property type="nucleotide sequence ID" value="NZ_BAABBP010000023.1"/>
</dbReference>
<dbReference type="CDD" id="cd06329">
    <property type="entry name" value="PBP1_SBP-like"/>
    <property type="match status" value="1"/>
</dbReference>
<dbReference type="EMBL" id="BAABBP010000023">
    <property type="protein sequence ID" value="GAA3999775.1"/>
    <property type="molecule type" value="Genomic_DNA"/>
</dbReference>
<protein>
    <submittedName>
        <fullName evidence="5">Branched-chain amino acid ABC transporter substrate-binding protein</fullName>
    </submittedName>
</protein>
<organism evidence="5 6">
    <name type="scientific">Comamonas faecalis</name>
    <dbReference type="NCBI Taxonomy" id="1387849"/>
    <lineage>
        <taxon>Bacteria</taxon>
        <taxon>Pseudomonadati</taxon>
        <taxon>Pseudomonadota</taxon>
        <taxon>Betaproteobacteria</taxon>
        <taxon>Burkholderiales</taxon>
        <taxon>Comamonadaceae</taxon>
        <taxon>Comamonas</taxon>
    </lineage>
</organism>
<dbReference type="Proteomes" id="UP001501627">
    <property type="component" value="Unassembled WGS sequence"/>
</dbReference>
<proteinExistence type="inferred from homology"/>
<evidence type="ECO:0000313" key="6">
    <source>
        <dbReference type="Proteomes" id="UP001501627"/>
    </source>
</evidence>
<dbReference type="InterPro" id="IPR051010">
    <property type="entry name" value="BCAA_transport"/>
</dbReference>
<dbReference type="Gene3D" id="3.40.50.2300">
    <property type="match status" value="2"/>
</dbReference>
<dbReference type="PANTHER" id="PTHR30483">
    <property type="entry name" value="LEUCINE-SPECIFIC-BINDING PROTEIN"/>
    <property type="match status" value="1"/>
</dbReference>
<name>A0ABP7RN41_9BURK</name>
<feature type="chain" id="PRO_5046060706" evidence="3">
    <location>
        <begin position="24"/>
        <end position="412"/>
    </location>
</feature>